<dbReference type="EMBL" id="MKIP01000035">
    <property type="protein sequence ID" value="OLP60602.1"/>
    <property type="molecule type" value="Genomic_DNA"/>
</dbReference>
<evidence type="ECO:0000259" key="5">
    <source>
        <dbReference type="PROSITE" id="PS50949"/>
    </source>
</evidence>
<comment type="caution">
    <text evidence="6">The sequence shown here is derived from an EMBL/GenBank/DDBJ whole genome shotgun (WGS) entry which is preliminary data.</text>
</comment>
<dbReference type="SUPFAM" id="SSF46785">
    <property type="entry name" value="Winged helix' DNA-binding domain"/>
    <property type="match status" value="1"/>
</dbReference>
<reference evidence="6 7" key="1">
    <citation type="submission" date="2016-09" db="EMBL/GenBank/DDBJ databases">
        <title>Rhizobium sp. nov., a novel species isolated from the rice rhizosphere.</title>
        <authorList>
            <person name="Zhao J."/>
            <person name="Zhang X."/>
        </authorList>
    </citation>
    <scope>NUCLEOTIDE SEQUENCE [LARGE SCALE GENOMIC DNA]</scope>
    <source>
        <strain evidence="6 7">1.7048</strain>
    </source>
</reference>
<keyword evidence="2" id="KW-0238">DNA-binding</keyword>
<dbReference type="PANTHER" id="PTHR43537">
    <property type="entry name" value="TRANSCRIPTIONAL REGULATOR, GNTR FAMILY"/>
    <property type="match status" value="1"/>
</dbReference>
<dbReference type="InterPro" id="IPR000524">
    <property type="entry name" value="Tscrpt_reg_HTH_GntR"/>
</dbReference>
<dbReference type="PROSITE" id="PS50949">
    <property type="entry name" value="HTH_GNTR"/>
    <property type="match status" value="1"/>
</dbReference>
<dbReference type="InterPro" id="IPR008920">
    <property type="entry name" value="TF_FadR/GntR_C"/>
</dbReference>
<dbReference type="Pfam" id="PF00392">
    <property type="entry name" value="GntR"/>
    <property type="match status" value="1"/>
</dbReference>
<evidence type="ECO:0000256" key="4">
    <source>
        <dbReference type="SAM" id="MobiDB-lite"/>
    </source>
</evidence>
<dbReference type="Gene3D" id="1.10.10.10">
    <property type="entry name" value="Winged helix-like DNA-binding domain superfamily/Winged helix DNA-binding domain"/>
    <property type="match status" value="1"/>
</dbReference>
<dbReference type="Gene3D" id="1.20.120.530">
    <property type="entry name" value="GntR ligand-binding domain-like"/>
    <property type="match status" value="1"/>
</dbReference>
<dbReference type="InterPro" id="IPR011711">
    <property type="entry name" value="GntR_C"/>
</dbReference>
<evidence type="ECO:0000313" key="6">
    <source>
        <dbReference type="EMBL" id="OLP60602.1"/>
    </source>
</evidence>
<feature type="region of interest" description="Disordered" evidence="4">
    <location>
        <begin position="1"/>
        <end position="20"/>
    </location>
</feature>
<dbReference type="PANTHER" id="PTHR43537:SF5">
    <property type="entry name" value="UXU OPERON TRANSCRIPTIONAL REGULATOR"/>
    <property type="match status" value="1"/>
</dbReference>
<dbReference type="Pfam" id="PF07729">
    <property type="entry name" value="FCD"/>
    <property type="match status" value="1"/>
</dbReference>
<gene>
    <name evidence="6" type="ORF">BJF93_19975</name>
</gene>
<dbReference type="SUPFAM" id="SSF48008">
    <property type="entry name" value="GntR ligand-binding domain-like"/>
    <property type="match status" value="1"/>
</dbReference>
<evidence type="ECO:0000256" key="3">
    <source>
        <dbReference type="ARBA" id="ARBA00023163"/>
    </source>
</evidence>
<keyword evidence="3" id="KW-0804">Transcription</keyword>
<feature type="domain" description="HTH gntR-type" evidence="5">
    <location>
        <begin position="19"/>
        <end position="87"/>
    </location>
</feature>
<sequence>MARGSDLNEQGQPSVRRKGTLVSKVTDELRDQILSGAFPPGARLPSEAQLTQSYNVSRTVVREAIAVLRADLLVDARQGSGVYVRPPSPASVDKRLDRESVTSVLELLEIRTPLEIEAAGLAALRRSPAQEERIFDCQARILACIEAGRPIRDSDFALHLAISEATNNPGFAEFLKSQGVSAIPQAEIVTESDQARQMVYFHQLNAEHEKIVLAISNGDEEAAREAMRAHLKGSQERHRQLLRGGLLRQDGKASRS</sequence>
<dbReference type="InterPro" id="IPR036390">
    <property type="entry name" value="WH_DNA-bd_sf"/>
</dbReference>
<dbReference type="AlphaFoldDB" id="A0A1Q9AYS4"/>
<organism evidence="6 7">
    <name type="scientific">Xaviernesmea oryzae</name>
    <dbReference type="NCBI Taxonomy" id="464029"/>
    <lineage>
        <taxon>Bacteria</taxon>
        <taxon>Pseudomonadati</taxon>
        <taxon>Pseudomonadota</taxon>
        <taxon>Alphaproteobacteria</taxon>
        <taxon>Hyphomicrobiales</taxon>
        <taxon>Rhizobiaceae</taxon>
        <taxon>Rhizobium/Agrobacterium group</taxon>
        <taxon>Xaviernesmea</taxon>
    </lineage>
</organism>
<keyword evidence="7" id="KW-1185">Reference proteome</keyword>
<protein>
    <submittedName>
        <fullName evidence="6">GntR family transcriptional regulator</fullName>
    </submittedName>
</protein>
<dbReference type="CDD" id="cd07377">
    <property type="entry name" value="WHTH_GntR"/>
    <property type="match status" value="1"/>
</dbReference>
<dbReference type="SMART" id="SM00895">
    <property type="entry name" value="FCD"/>
    <property type="match status" value="1"/>
</dbReference>
<name>A0A1Q9AYS4_9HYPH</name>
<evidence type="ECO:0000256" key="1">
    <source>
        <dbReference type="ARBA" id="ARBA00023015"/>
    </source>
</evidence>
<dbReference type="Proteomes" id="UP000186364">
    <property type="component" value="Unassembled WGS sequence"/>
</dbReference>
<keyword evidence="1" id="KW-0805">Transcription regulation</keyword>
<dbReference type="SMART" id="SM00345">
    <property type="entry name" value="HTH_GNTR"/>
    <property type="match status" value="1"/>
</dbReference>
<dbReference type="GO" id="GO:0003700">
    <property type="term" value="F:DNA-binding transcription factor activity"/>
    <property type="evidence" value="ECO:0007669"/>
    <property type="project" value="InterPro"/>
</dbReference>
<evidence type="ECO:0000313" key="7">
    <source>
        <dbReference type="Proteomes" id="UP000186364"/>
    </source>
</evidence>
<dbReference type="InterPro" id="IPR036388">
    <property type="entry name" value="WH-like_DNA-bd_sf"/>
</dbReference>
<proteinExistence type="predicted"/>
<accession>A0A1Q9AYS4</accession>
<dbReference type="GO" id="GO:0003677">
    <property type="term" value="F:DNA binding"/>
    <property type="evidence" value="ECO:0007669"/>
    <property type="project" value="UniProtKB-KW"/>
</dbReference>
<dbReference type="PRINTS" id="PR00035">
    <property type="entry name" value="HTHGNTR"/>
</dbReference>
<evidence type="ECO:0000256" key="2">
    <source>
        <dbReference type="ARBA" id="ARBA00023125"/>
    </source>
</evidence>